<dbReference type="InterPro" id="IPR043195">
    <property type="entry name" value="TTC12"/>
</dbReference>
<sequence length="223" mass="26154">MNSDEGFLTQRSVVMDVMKQLDDMLNVNKMDTKGKEEKKPEVDPSIGVTETSFVVSARDIRKKSSRPFKKMTKTSNMNQITFMRQIDVTQQDREEARADRERVAESFRRFGNEEFRRTNYEKAIYYYSKGIQYVVDSPVLYCNRALAKIKKRDFKLAIMDLDYVLLTLDPHHLKAWLYKAGALARLNNEVESQYAISIASQFNRTPKDQKYIANFLEKLRSEF</sequence>
<dbReference type="PANTHER" id="PTHR46540">
    <property type="entry name" value="TETRATRICOPEPTIDE REPEAT PROTEIN 12"/>
    <property type="match status" value="1"/>
</dbReference>
<dbReference type="SUPFAM" id="SSF48452">
    <property type="entry name" value="TPR-like"/>
    <property type="match status" value="1"/>
</dbReference>
<dbReference type="AlphaFoldDB" id="A0A6P4IR20"/>
<dbReference type="RefSeq" id="XP_017031402.1">
    <property type="nucleotide sequence ID" value="XM_017175913.3"/>
</dbReference>
<dbReference type="GO" id="GO:0005737">
    <property type="term" value="C:cytoplasm"/>
    <property type="evidence" value="ECO:0007669"/>
    <property type="project" value="TreeGrafter"/>
</dbReference>
<dbReference type="PANTHER" id="PTHR46540:SF1">
    <property type="entry name" value="TETRATRICOPEPTIDE REPEAT PROTEIN 12"/>
    <property type="match status" value="1"/>
</dbReference>
<name>A0A6P4IR20_DROKI</name>
<protein>
    <submittedName>
        <fullName evidence="2">Tetratricopeptide repeat protein 12</fullName>
    </submittedName>
</protein>
<evidence type="ECO:0000313" key="1">
    <source>
        <dbReference type="Proteomes" id="UP001652661"/>
    </source>
</evidence>
<dbReference type="GO" id="GO:0070286">
    <property type="term" value="P:axonemal dynein complex assembly"/>
    <property type="evidence" value="ECO:0007669"/>
    <property type="project" value="TreeGrafter"/>
</dbReference>
<organism evidence="1 2">
    <name type="scientific">Drosophila kikkawai</name>
    <name type="common">Fruit fly</name>
    <dbReference type="NCBI Taxonomy" id="30033"/>
    <lineage>
        <taxon>Eukaryota</taxon>
        <taxon>Metazoa</taxon>
        <taxon>Ecdysozoa</taxon>
        <taxon>Arthropoda</taxon>
        <taxon>Hexapoda</taxon>
        <taxon>Insecta</taxon>
        <taxon>Pterygota</taxon>
        <taxon>Neoptera</taxon>
        <taxon>Endopterygota</taxon>
        <taxon>Diptera</taxon>
        <taxon>Brachycera</taxon>
        <taxon>Muscomorpha</taxon>
        <taxon>Ephydroidea</taxon>
        <taxon>Drosophilidae</taxon>
        <taxon>Drosophila</taxon>
        <taxon>Sophophora</taxon>
    </lineage>
</organism>
<reference evidence="2" key="1">
    <citation type="submission" date="2025-08" db="UniProtKB">
        <authorList>
            <consortium name="RefSeq"/>
        </authorList>
    </citation>
    <scope>IDENTIFICATION</scope>
    <source>
        <strain evidence="2">14028-0561.14</strain>
        <tissue evidence="2">Whole fly</tissue>
    </source>
</reference>
<dbReference type="OrthoDB" id="2017782at2759"/>
<dbReference type="GO" id="GO:0007288">
    <property type="term" value="P:sperm axoneme assembly"/>
    <property type="evidence" value="ECO:0007669"/>
    <property type="project" value="TreeGrafter"/>
</dbReference>
<dbReference type="Proteomes" id="UP001652661">
    <property type="component" value="Chromosome 3R"/>
</dbReference>
<keyword evidence="1" id="KW-1185">Reference proteome</keyword>
<dbReference type="GO" id="GO:0005813">
    <property type="term" value="C:centrosome"/>
    <property type="evidence" value="ECO:0007669"/>
    <property type="project" value="TreeGrafter"/>
</dbReference>
<dbReference type="Gene3D" id="1.25.40.10">
    <property type="entry name" value="Tetratricopeptide repeat domain"/>
    <property type="match status" value="1"/>
</dbReference>
<gene>
    <name evidence="2" type="primary">LOC108080986</name>
</gene>
<accession>A0A6P4IR20</accession>
<dbReference type="GeneID" id="108080986"/>
<proteinExistence type="predicted"/>
<evidence type="ECO:0000313" key="2">
    <source>
        <dbReference type="RefSeq" id="XP_017031402.1"/>
    </source>
</evidence>
<dbReference type="InterPro" id="IPR011990">
    <property type="entry name" value="TPR-like_helical_dom_sf"/>
</dbReference>